<evidence type="ECO:0000313" key="2">
    <source>
        <dbReference type="Proteomes" id="UP000076532"/>
    </source>
</evidence>
<sequence>MDKIDRREEKLISIISCRRARLHHIRKVVVEEVSALFESGATWGRWIIASFASFDGKLAGVRSANGGAIMERSATVQLFNRT</sequence>
<protein>
    <submittedName>
        <fullName evidence="1">Uncharacterized protein</fullName>
    </submittedName>
</protein>
<dbReference type="AlphaFoldDB" id="A0A166AWU4"/>
<dbReference type="OrthoDB" id="439921at2759"/>
<name>A0A166AWU4_9AGAM</name>
<accession>A0A166AWU4</accession>
<proteinExistence type="predicted"/>
<reference evidence="1 2" key="1">
    <citation type="journal article" date="2016" name="Mol. Biol. Evol.">
        <title>Comparative Genomics of Early-Diverging Mushroom-Forming Fungi Provides Insights into the Origins of Lignocellulose Decay Capabilities.</title>
        <authorList>
            <person name="Nagy L.G."/>
            <person name="Riley R."/>
            <person name="Tritt A."/>
            <person name="Adam C."/>
            <person name="Daum C."/>
            <person name="Floudas D."/>
            <person name="Sun H."/>
            <person name="Yadav J.S."/>
            <person name="Pangilinan J."/>
            <person name="Larsson K.H."/>
            <person name="Matsuura K."/>
            <person name="Barry K."/>
            <person name="Labutti K."/>
            <person name="Kuo R."/>
            <person name="Ohm R.A."/>
            <person name="Bhattacharya S.S."/>
            <person name="Shirouzu T."/>
            <person name="Yoshinaga Y."/>
            <person name="Martin F.M."/>
            <person name="Grigoriev I.V."/>
            <person name="Hibbett D.S."/>
        </authorList>
    </citation>
    <scope>NUCLEOTIDE SEQUENCE [LARGE SCALE GENOMIC DNA]</scope>
    <source>
        <strain evidence="1 2">CBS 109695</strain>
    </source>
</reference>
<evidence type="ECO:0000313" key="1">
    <source>
        <dbReference type="EMBL" id="KZP12039.1"/>
    </source>
</evidence>
<organism evidence="1 2">
    <name type="scientific">Athelia psychrophila</name>
    <dbReference type="NCBI Taxonomy" id="1759441"/>
    <lineage>
        <taxon>Eukaryota</taxon>
        <taxon>Fungi</taxon>
        <taxon>Dikarya</taxon>
        <taxon>Basidiomycota</taxon>
        <taxon>Agaricomycotina</taxon>
        <taxon>Agaricomycetes</taxon>
        <taxon>Agaricomycetidae</taxon>
        <taxon>Atheliales</taxon>
        <taxon>Atheliaceae</taxon>
        <taxon>Athelia</taxon>
    </lineage>
</organism>
<keyword evidence="2" id="KW-1185">Reference proteome</keyword>
<gene>
    <name evidence="1" type="ORF">FIBSPDRAFT_870664</name>
</gene>
<dbReference type="Proteomes" id="UP000076532">
    <property type="component" value="Unassembled WGS sequence"/>
</dbReference>
<dbReference type="EMBL" id="KV417653">
    <property type="protein sequence ID" value="KZP12039.1"/>
    <property type="molecule type" value="Genomic_DNA"/>
</dbReference>